<feature type="coiled-coil region" evidence="1">
    <location>
        <begin position="347"/>
        <end position="416"/>
    </location>
</feature>
<gene>
    <name evidence="3" type="ORF">PBRA_006774</name>
</gene>
<dbReference type="EMBL" id="CDSF01000086">
    <property type="protein sequence ID" value="CEO98660.1"/>
    <property type="molecule type" value="Genomic_DNA"/>
</dbReference>
<accession>A0A0G4ITU4</accession>
<dbReference type="InterPro" id="IPR052394">
    <property type="entry name" value="LRR-containing"/>
</dbReference>
<evidence type="ECO:0000256" key="1">
    <source>
        <dbReference type="SAM" id="Coils"/>
    </source>
</evidence>
<feature type="region of interest" description="Disordered" evidence="2">
    <location>
        <begin position="1"/>
        <end position="20"/>
    </location>
</feature>
<proteinExistence type="predicted"/>
<name>A0A0G4ITU4_PLABS</name>
<feature type="coiled-coil region" evidence="1">
    <location>
        <begin position="187"/>
        <end position="253"/>
    </location>
</feature>
<dbReference type="OrthoDB" id="441653at2759"/>
<dbReference type="InterPro" id="IPR032675">
    <property type="entry name" value="LRR_dom_sf"/>
</dbReference>
<evidence type="ECO:0000313" key="4">
    <source>
        <dbReference type="Proteomes" id="UP000039324"/>
    </source>
</evidence>
<dbReference type="PANTHER" id="PTHR24114">
    <property type="entry name" value="LEUCINE RICH REPEAT FAMILY PROTEIN"/>
    <property type="match status" value="1"/>
</dbReference>
<reference evidence="3 4" key="1">
    <citation type="submission" date="2015-02" db="EMBL/GenBank/DDBJ databases">
        <authorList>
            <person name="Chooi Y.-H."/>
        </authorList>
    </citation>
    <scope>NUCLEOTIDE SEQUENCE [LARGE SCALE GENOMIC DNA]</scope>
    <source>
        <strain evidence="3">E3</strain>
    </source>
</reference>
<dbReference type="InterPro" id="IPR001611">
    <property type="entry name" value="Leu-rich_rpt"/>
</dbReference>
<organism evidence="3 4">
    <name type="scientific">Plasmodiophora brassicae</name>
    <name type="common">Clubroot disease agent</name>
    <dbReference type="NCBI Taxonomy" id="37360"/>
    <lineage>
        <taxon>Eukaryota</taxon>
        <taxon>Sar</taxon>
        <taxon>Rhizaria</taxon>
        <taxon>Endomyxa</taxon>
        <taxon>Phytomyxea</taxon>
        <taxon>Plasmodiophorida</taxon>
        <taxon>Plasmodiophoridae</taxon>
        <taxon>Plasmodiophora</taxon>
    </lineage>
</organism>
<dbReference type="Proteomes" id="UP000039324">
    <property type="component" value="Unassembled WGS sequence"/>
</dbReference>
<dbReference type="PANTHER" id="PTHR24114:SF2">
    <property type="entry name" value="F-BOX DOMAIN-CONTAINING PROTEIN-RELATED"/>
    <property type="match status" value="1"/>
</dbReference>
<dbReference type="SUPFAM" id="SSF52047">
    <property type="entry name" value="RNI-like"/>
    <property type="match status" value="1"/>
</dbReference>
<keyword evidence="4" id="KW-1185">Reference proteome</keyword>
<dbReference type="AlphaFoldDB" id="A0A0G4ITU4"/>
<dbReference type="STRING" id="37360.A0A0G4ITU4"/>
<evidence type="ECO:0000256" key="2">
    <source>
        <dbReference type="SAM" id="MobiDB-lite"/>
    </source>
</evidence>
<dbReference type="Gene3D" id="3.80.10.10">
    <property type="entry name" value="Ribonuclease Inhibitor"/>
    <property type="match status" value="1"/>
</dbReference>
<dbReference type="Pfam" id="PF13516">
    <property type="entry name" value="LRR_6"/>
    <property type="match status" value="1"/>
</dbReference>
<keyword evidence="1" id="KW-0175">Coiled coil</keyword>
<sequence length="502" mass="56184">MVGGAEGAVSGRGWDGSGQGDVDAARRIAWSIKCQENPSRLDLSNRRVECLDDLSQLCQTLALPASLTQHVDLRHNGLGPEAADPIARMLVVNRSLLSLDLRWNRIGTAGATTLLSSLTENRILQDCRLAGNDVDSVILSRIDDCCRRNRLHRPGPYGSLADCSKPCRPVVPVAFGDDQLNSLRTLMSFDRKEKERAELEATRAQNRLSVALNDIRQQACRERDLANAWDRERQRLEHVLADARRSIDNERVEHDRKIRHLEGLHYDIVAFASAGARPERTALERCLVSQISSEEMQKHLQEKLEHWQRCYAEMEGDHAAAVESQERMASTRIQAVCRQRDAAQHEVLSLRAELDVSRHEIAELRRAAQQMQAEIVSLSRQLADSSTQVSQAKAGEADAKSALAIAQNRLAIAEKQALDSAARERDNALSMAHDRIHRLEMALDAMSSDERRAQAREHRQLQQLQHQEKASMRCALSRAVVTVEKAFADDQCDPGYVAADYL</sequence>
<protein>
    <submittedName>
        <fullName evidence="3">Uncharacterized protein</fullName>
    </submittedName>
</protein>
<evidence type="ECO:0000313" key="3">
    <source>
        <dbReference type="EMBL" id="CEO98660.1"/>
    </source>
</evidence>